<dbReference type="EMBL" id="CM023487">
    <property type="protein sequence ID" value="KAH6925466.1"/>
    <property type="molecule type" value="Genomic_DNA"/>
</dbReference>
<protein>
    <submittedName>
        <fullName evidence="1">Uncharacterized protein</fullName>
    </submittedName>
</protein>
<evidence type="ECO:0000313" key="1">
    <source>
        <dbReference type="EMBL" id="KAH6925466.1"/>
    </source>
</evidence>
<dbReference type="Proteomes" id="UP000821845">
    <property type="component" value="Chromosome 7"/>
</dbReference>
<organism evidence="1 2">
    <name type="scientific">Hyalomma asiaticum</name>
    <name type="common">Tick</name>
    <dbReference type="NCBI Taxonomy" id="266040"/>
    <lineage>
        <taxon>Eukaryota</taxon>
        <taxon>Metazoa</taxon>
        <taxon>Ecdysozoa</taxon>
        <taxon>Arthropoda</taxon>
        <taxon>Chelicerata</taxon>
        <taxon>Arachnida</taxon>
        <taxon>Acari</taxon>
        <taxon>Parasitiformes</taxon>
        <taxon>Ixodida</taxon>
        <taxon>Ixodoidea</taxon>
        <taxon>Ixodidae</taxon>
        <taxon>Hyalomminae</taxon>
        <taxon>Hyalomma</taxon>
    </lineage>
</organism>
<reference evidence="1" key="1">
    <citation type="submission" date="2020-05" db="EMBL/GenBank/DDBJ databases">
        <title>Large-scale comparative analyses of tick genomes elucidate their genetic diversity and vector capacities.</title>
        <authorList>
            <person name="Jia N."/>
            <person name="Wang J."/>
            <person name="Shi W."/>
            <person name="Du L."/>
            <person name="Sun Y."/>
            <person name="Zhan W."/>
            <person name="Jiang J."/>
            <person name="Wang Q."/>
            <person name="Zhang B."/>
            <person name="Ji P."/>
            <person name="Sakyi L.B."/>
            <person name="Cui X."/>
            <person name="Yuan T."/>
            <person name="Jiang B."/>
            <person name="Yang W."/>
            <person name="Lam T.T.-Y."/>
            <person name="Chang Q."/>
            <person name="Ding S."/>
            <person name="Wang X."/>
            <person name="Zhu J."/>
            <person name="Ruan X."/>
            <person name="Zhao L."/>
            <person name="Wei J."/>
            <person name="Que T."/>
            <person name="Du C."/>
            <person name="Cheng J."/>
            <person name="Dai P."/>
            <person name="Han X."/>
            <person name="Huang E."/>
            <person name="Gao Y."/>
            <person name="Liu J."/>
            <person name="Shao H."/>
            <person name="Ye R."/>
            <person name="Li L."/>
            <person name="Wei W."/>
            <person name="Wang X."/>
            <person name="Wang C."/>
            <person name="Yang T."/>
            <person name="Huo Q."/>
            <person name="Li W."/>
            <person name="Guo W."/>
            <person name="Chen H."/>
            <person name="Zhou L."/>
            <person name="Ni X."/>
            <person name="Tian J."/>
            <person name="Zhou Y."/>
            <person name="Sheng Y."/>
            <person name="Liu T."/>
            <person name="Pan Y."/>
            <person name="Xia L."/>
            <person name="Li J."/>
            <person name="Zhao F."/>
            <person name="Cao W."/>
        </authorList>
    </citation>
    <scope>NUCLEOTIDE SEQUENCE</scope>
    <source>
        <strain evidence="1">Hyas-2018</strain>
    </source>
</reference>
<evidence type="ECO:0000313" key="2">
    <source>
        <dbReference type="Proteomes" id="UP000821845"/>
    </source>
</evidence>
<accession>A0ACB7RUI5</accession>
<comment type="caution">
    <text evidence="1">The sequence shown here is derived from an EMBL/GenBank/DDBJ whole genome shotgun (WGS) entry which is preliminary data.</text>
</comment>
<proteinExistence type="predicted"/>
<name>A0ACB7RUI5_HYAAI</name>
<gene>
    <name evidence="1" type="ORF">HPB50_005715</name>
</gene>
<sequence length="575" mass="62579">MDLFRLQQLAAKNSDPSDCFDTEEAFGDGMFQIRFLVLTSVAVLLMTCIADVVPVISSQDVDHWCKPPSYSNISYSVWKYAIPVGADGQRSRCHVFNRPYGSIGSKEVTACHEWDFDKRNAPASVISAWSAVCDQRARQLLVPMASQQVGSFLFLLLAAVPLDMFGRVRVLKAAALTTVVSAPVGLAVSHHCVRYAWAQVLLSGCVAVCAAAAMLVAFEVLVHRRRPKCLIYATALSCVLAELWILVVRNMSVFWETKHVALLLPAFLVVTAATFMGEQESPRWLIARDVVGKAERVILAAGETNYFVLEAGLADFFDKLKYRACSIANHGDRSAAATISSRQSSSLDAARLIRRRALLMFFVQFSLAYAVHLNTVFWVARGEHDSGVTWWLPAILVYFVSLLGNVVALLAVARMSLESALVALTAVVTGVHCVASYFFGFYTAADRGLLAFSGGLANVAIVVGSCYVMEDVPTPVRGVALCWSLASGRVGALLACVMPLLLKIDDIYWAFAVSSLFLGASLVMAWRNMSPLRSEEVVGERNLGSALKTDVSSLRASLSPSRRSLCDDSVRGEST</sequence>
<keyword evidence="2" id="KW-1185">Reference proteome</keyword>